<evidence type="ECO:0000313" key="10">
    <source>
        <dbReference type="Proteomes" id="UP000176700"/>
    </source>
</evidence>
<dbReference type="GO" id="GO:0002953">
    <property type="term" value="F:5'-deoxynucleotidase activity"/>
    <property type="evidence" value="ECO:0007669"/>
    <property type="project" value="UniProtKB-EC"/>
</dbReference>
<feature type="domain" description="HD/PDEase" evidence="8">
    <location>
        <begin position="33"/>
        <end position="145"/>
    </location>
</feature>
<comment type="caution">
    <text evidence="9">The sequence shown here is derived from an EMBL/GenBank/DDBJ whole genome shotgun (WGS) entry which is preliminary data.</text>
</comment>
<dbReference type="EMBL" id="MHNI01000021">
    <property type="protein sequence ID" value="OGZ42062.1"/>
    <property type="molecule type" value="Genomic_DNA"/>
</dbReference>
<evidence type="ECO:0000256" key="4">
    <source>
        <dbReference type="ARBA" id="ARBA00011738"/>
    </source>
</evidence>
<dbReference type="SUPFAM" id="SSF109604">
    <property type="entry name" value="HD-domain/PDEase-like"/>
    <property type="match status" value="1"/>
</dbReference>
<evidence type="ECO:0000256" key="6">
    <source>
        <dbReference type="ARBA" id="ARBA00022723"/>
    </source>
</evidence>
<dbReference type="Gene3D" id="1.10.3210.10">
    <property type="entry name" value="Hypothetical protein af1432"/>
    <property type="match status" value="1"/>
</dbReference>
<dbReference type="PANTHER" id="PTHR11845">
    <property type="entry name" value="5'-DEOXYNUCLEOTIDASE HDDC2"/>
    <property type="match status" value="1"/>
</dbReference>
<dbReference type="AlphaFoldDB" id="A0A1G2FWH8"/>
<comment type="subunit">
    <text evidence="4">Homodimer.</text>
</comment>
<evidence type="ECO:0000256" key="7">
    <source>
        <dbReference type="ARBA" id="ARBA00022801"/>
    </source>
</evidence>
<proteinExistence type="predicted"/>
<dbReference type="InterPro" id="IPR039356">
    <property type="entry name" value="YfbR/HDDC2"/>
</dbReference>
<dbReference type="SMART" id="SM00471">
    <property type="entry name" value="HDc"/>
    <property type="match status" value="1"/>
</dbReference>
<evidence type="ECO:0000313" key="9">
    <source>
        <dbReference type="EMBL" id="OGZ42062.1"/>
    </source>
</evidence>
<sequence length="198" mass="22710">MKKENINNIVDFLFEVGMLAKTPRSGFFFLGSGEQSVAEHVNRTAYIGFVLASIANDIDASKVLKMCIFHDLAEARVSDLNYVHQKYTERKEHQAIEDLAKALPFGDAIRSIIGEYEQRESKEAKLAKDADTLEFLLSLKEQVDIGNERAKTWTPPLLKRLLTDEAKELAKVIVETDSDRWWYGNKNDDWWVSRGKER</sequence>
<organism evidence="9 10">
    <name type="scientific">Candidatus Ryanbacteria bacterium RIFCSPHIGHO2_01_45_13</name>
    <dbReference type="NCBI Taxonomy" id="1802112"/>
    <lineage>
        <taxon>Bacteria</taxon>
        <taxon>Candidatus Ryaniibacteriota</taxon>
    </lineage>
</organism>
<keyword evidence="6" id="KW-0479">Metal-binding</keyword>
<keyword evidence="7 9" id="KW-0378">Hydrolase</keyword>
<evidence type="ECO:0000256" key="2">
    <source>
        <dbReference type="ARBA" id="ARBA00001936"/>
    </source>
</evidence>
<evidence type="ECO:0000256" key="3">
    <source>
        <dbReference type="ARBA" id="ARBA00001941"/>
    </source>
</evidence>
<evidence type="ECO:0000259" key="8">
    <source>
        <dbReference type="SMART" id="SM00471"/>
    </source>
</evidence>
<dbReference type="GO" id="GO:0046872">
    <property type="term" value="F:metal ion binding"/>
    <property type="evidence" value="ECO:0007669"/>
    <property type="project" value="UniProtKB-KW"/>
</dbReference>
<evidence type="ECO:0000256" key="1">
    <source>
        <dbReference type="ARBA" id="ARBA00001638"/>
    </source>
</evidence>
<dbReference type="GO" id="GO:0005737">
    <property type="term" value="C:cytoplasm"/>
    <property type="evidence" value="ECO:0007669"/>
    <property type="project" value="TreeGrafter"/>
</dbReference>
<dbReference type="InterPro" id="IPR003607">
    <property type="entry name" value="HD/PDEase_dom"/>
</dbReference>
<reference evidence="9 10" key="1">
    <citation type="journal article" date="2016" name="Nat. Commun.">
        <title>Thousands of microbial genomes shed light on interconnected biogeochemical processes in an aquifer system.</title>
        <authorList>
            <person name="Anantharaman K."/>
            <person name="Brown C.T."/>
            <person name="Hug L.A."/>
            <person name="Sharon I."/>
            <person name="Castelle C.J."/>
            <person name="Probst A.J."/>
            <person name="Thomas B.C."/>
            <person name="Singh A."/>
            <person name="Wilkins M.J."/>
            <person name="Karaoz U."/>
            <person name="Brodie E.L."/>
            <person name="Williams K.H."/>
            <person name="Hubbard S.S."/>
            <person name="Banfield J.F."/>
        </authorList>
    </citation>
    <scope>NUCLEOTIDE SEQUENCE [LARGE SCALE GENOMIC DNA]</scope>
</reference>
<comment type="cofactor">
    <cofactor evidence="3">
        <name>Co(2+)</name>
        <dbReference type="ChEBI" id="CHEBI:48828"/>
    </cofactor>
</comment>
<protein>
    <recommendedName>
        <fullName evidence="5">5'-deoxynucleotidase</fullName>
        <ecNumber evidence="5">3.1.3.89</ecNumber>
    </recommendedName>
</protein>
<name>A0A1G2FWH8_9BACT</name>
<dbReference type="Pfam" id="PF13023">
    <property type="entry name" value="HD_3"/>
    <property type="match status" value="1"/>
</dbReference>
<dbReference type="Proteomes" id="UP000176700">
    <property type="component" value="Unassembled WGS sequence"/>
</dbReference>
<accession>A0A1G2FWH8</accession>
<comment type="catalytic activity">
    <reaction evidence="1">
        <text>a 2'-deoxyribonucleoside 5'-phosphate + H2O = a 2'-deoxyribonucleoside + phosphate</text>
        <dbReference type="Rhea" id="RHEA:36167"/>
        <dbReference type="ChEBI" id="CHEBI:15377"/>
        <dbReference type="ChEBI" id="CHEBI:18274"/>
        <dbReference type="ChEBI" id="CHEBI:43474"/>
        <dbReference type="ChEBI" id="CHEBI:65317"/>
        <dbReference type="EC" id="3.1.3.89"/>
    </reaction>
</comment>
<evidence type="ECO:0000256" key="5">
    <source>
        <dbReference type="ARBA" id="ARBA00012964"/>
    </source>
</evidence>
<dbReference type="EC" id="3.1.3.89" evidence="5"/>
<dbReference type="InterPro" id="IPR006674">
    <property type="entry name" value="HD_domain"/>
</dbReference>
<gene>
    <name evidence="9" type="ORF">A2W41_01670</name>
</gene>
<comment type="cofactor">
    <cofactor evidence="2">
        <name>Mn(2+)</name>
        <dbReference type="ChEBI" id="CHEBI:29035"/>
    </cofactor>
</comment>
<dbReference type="PANTHER" id="PTHR11845:SF13">
    <property type="entry name" value="5'-DEOXYNUCLEOTIDASE HDDC2"/>
    <property type="match status" value="1"/>
</dbReference>